<keyword evidence="4" id="KW-1133">Transmembrane helix</keyword>
<evidence type="ECO:0000256" key="2">
    <source>
        <dbReference type="ARBA" id="ARBA00023043"/>
    </source>
</evidence>
<dbReference type="PROSITE" id="PS50297">
    <property type="entry name" value="ANK_REP_REGION"/>
    <property type="match status" value="5"/>
</dbReference>
<dbReference type="PROSITE" id="PS50088">
    <property type="entry name" value="ANK_REPEAT"/>
    <property type="match status" value="5"/>
</dbReference>
<dbReference type="Pfam" id="PF00023">
    <property type="entry name" value="Ank"/>
    <property type="match status" value="1"/>
</dbReference>
<keyword evidence="4" id="KW-0472">Membrane</keyword>
<dbReference type="SUPFAM" id="SSF48403">
    <property type="entry name" value="Ankyrin repeat"/>
    <property type="match status" value="1"/>
</dbReference>
<dbReference type="KEGG" id="taer:GT409_09045"/>
<name>A0A6P1MDC9_9BACT</name>
<reference evidence="5 6" key="1">
    <citation type="submission" date="2020-01" db="EMBL/GenBank/DDBJ databases">
        <title>Ponticoccus aerotolerans gen. nov., sp. nov., an anaerobic bacterium and proposal of Ponticoccusceae fam. nov., Ponticoccusles ord. nov. and Ponticoccuse classis nov. in the phylum Kiritimatiellaeota.</title>
        <authorList>
            <person name="Zhou L.Y."/>
            <person name="Du Z.J."/>
        </authorList>
    </citation>
    <scope>NUCLEOTIDE SEQUENCE [LARGE SCALE GENOMIC DNA]</scope>
    <source>
        <strain evidence="5 6">S-5007</strain>
    </source>
</reference>
<dbReference type="SMART" id="SM00248">
    <property type="entry name" value="ANK"/>
    <property type="match status" value="8"/>
</dbReference>
<protein>
    <submittedName>
        <fullName evidence="5">Uncharacterized protein</fullName>
    </submittedName>
</protein>
<dbReference type="InterPro" id="IPR002110">
    <property type="entry name" value="Ankyrin_rpt"/>
</dbReference>
<dbReference type="PANTHER" id="PTHR24171">
    <property type="entry name" value="ANKYRIN REPEAT DOMAIN-CONTAINING PROTEIN 39-RELATED"/>
    <property type="match status" value="1"/>
</dbReference>
<evidence type="ECO:0000256" key="4">
    <source>
        <dbReference type="SAM" id="Phobius"/>
    </source>
</evidence>
<evidence type="ECO:0000313" key="6">
    <source>
        <dbReference type="Proteomes" id="UP000464954"/>
    </source>
</evidence>
<keyword evidence="4" id="KW-0812">Transmembrane</keyword>
<keyword evidence="1" id="KW-0677">Repeat</keyword>
<proteinExistence type="predicted"/>
<accession>A0A6P1MDC9</accession>
<dbReference type="Pfam" id="PF12796">
    <property type="entry name" value="Ank_2"/>
    <property type="match status" value="2"/>
</dbReference>
<feature type="repeat" description="ANK" evidence="3">
    <location>
        <begin position="65"/>
        <end position="97"/>
    </location>
</feature>
<feature type="repeat" description="ANK" evidence="3">
    <location>
        <begin position="197"/>
        <end position="229"/>
    </location>
</feature>
<evidence type="ECO:0000256" key="1">
    <source>
        <dbReference type="ARBA" id="ARBA00022737"/>
    </source>
</evidence>
<sequence length="334" mass="36468">MTNAQLKGTLFWIPVLILSVLTLTGLVWLDVRPKPTIFELAGEGDLDALQKMIDHGVLLEEPDRDGLTPLAHAVQGNQLEAVERLLAAGADVNAQSVDGNTALRYAVENDFSSVISCLLDAGADPHLQNDFGESPFFKAVDGNRSSVSLFLQRGIIPDETRAPERDGYFFCAARSGCIPVLQQMLKDVPDVNELSPLGMSALHCAVYADNLEATHLLIEHGANVNLCDRHHWSPLHQAVRSGDKELVCLLVEHGADLEACDLEGCTPFLTAVDEGRVELVKELADLGANIDAENKGNKSAEDLAMTGNHVEILVFLREYREKLLHKGKGEQIFF</sequence>
<feature type="transmembrane region" description="Helical" evidence="4">
    <location>
        <begin position="9"/>
        <end position="29"/>
    </location>
</feature>
<feature type="repeat" description="ANK" evidence="3">
    <location>
        <begin position="98"/>
        <end position="130"/>
    </location>
</feature>
<dbReference type="RefSeq" id="WP_160628778.1">
    <property type="nucleotide sequence ID" value="NZ_CP047593.1"/>
</dbReference>
<dbReference type="EMBL" id="CP047593">
    <property type="protein sequence ID" value="QHI69596.1"/>
    <property type="molecule type" value="Genomic_DNA"/>
</dbReference>
<keyword evidence="2 3" id="KW-0040">ANK repeat</keyword>
<organism evidence="5 6">
    <name type="scientific">Tichowtungia aerotolerans</name>
    <dbReference type="NCBI Taxonomy" id="2697043"/>
    <lineage>
        <taxon>Bacteria</taxon>
        <taxon>Pseudomonadati</taxon>
        <taxon>Kiritimatiellota</taxon>
        <taxon>Tichowtungiia</taxon>
        <taxon>Tichowtungiales</taxon>
        <taxon>Tichowtungiaceae</taxon>
        <taxon>Tichowtungia</taxon>
    </lineage>
</organism>
<dbReference type="Gene3D" id="1.25.40.20">
    <property type="entry name" value="Ankyrin repeat-containing domain"/>
    <property type="match status" value="2"/>
</dbReference>
<keyword evidence="6" id="KW-1185">Reference proteome</keyword>
<dbReference type="Proteomes" id="UP000464954">
    <property type="component" value="Chromosome"/>
</dbReference>
<evidence type="ECO:0000313" key="5">
    <source>
        <dbReference type="EMBL" id="QHI69596.1"/>
    </source>
</evidence>
<gene>
    <name evidence="5" type="ORF">GT409_09045</name>
</gene>
<evidence type="ECO:0000256" key="3">
    <source>
        <dbReference type="PROSITE-ProRule" id="PRU00023"/>
    </source>
</evidence>
<feature type="repeat" description="ANK" evidence="3">
    <location>
        <begin position="263"/>
        <end position="295"/>
    </location>
</feature>
<dbReference type="AlphaFoldDB" id="A0A6P1MDC9"/>
<dbReference type="InterPro" id="IPR036770">
    <property type="entry name" value="Ankyrin_rpt-contain_sf"/>
</dbReference>
<feature type="repeat" description="ANK" evidence="3">
    <location>
        <begin position="230"/>
        <end position="262"/>
    </location>
</feature>